<dbReference type="Pfam" id="PF03929">
    <property type="entry name" value="PepSY_TM"/>
    <property type="match status" value="1"/>
</dbReference>
<keyword evidence="3" id="KW-1185">Reference proteome</keyword>
<reference evidence="2 3" key="1">
    <citation type="submission" date="2015-06" db="EMBL/GenBank/DDBJ databases">
        <authorList>
            <person name="Zeng Y."/>
            <person name="Huang Y."/>
        </authorList>
    </citation>
    <scope>NUCLEOTIDE SEQUENCE [LARGE SCALE GENOMIC DNA]</scope>
    <source>
        <strain evidence="2 3">PQ-2</strain>
    </source>
</reference>
<evidence type="ECO:0008006" key="4">
    <source>
        <dbReference type="Google" id="ProtNLM"/>
    </source>
</evidence>
<feature type="transmembrane region" description="Helical" evidence="1">
    <location>
        <begin position="127"/>
        <end position="148"/>
    </location>
</feature>
<gene>
    <name evidence="2" type="ORF">AB433_07115</name>
</gene>
<feature type="transmembrane region" description="Helical" evidence="1">
    <location>
        <begin position="12"/>
        <end position="31"/>
    </location>
</feature>
<keyword evidence="1" id="KW-0472">Membrane</keyword>
<keyword evidence="1" id="KW-1133">Transmembrane helix</keyword>
<organism evidence="2 3">
    <name type="scientific">Croceicoccus naphthovorans</name>
    <dbReference type="NCBI Taxonomy" id="1348774"/>
    <lineage>
        <taxon>Bacteria</taxon>
        <taxon>Pseudomonadati</taxon>
        <taxon>Pseudomonadota</taxon>
        <taxon>Alphaproteobacteria</taxon>
        <taxon>Sphingomonadales</taxon>
        <taxon>Erythrobacteraceae</taxon>
        <taxon>Croceicoccus</taxon>
    </lineage>
</organism>
<feature type="transmembrane region" description="Helical" evidence="1">
    <location>
        <begin position="175"/>
        <end position="195"/>
    </location>
</feature>
<dbReference type="OrthoDB" id="7328956at2"/>
<feature type="transmembrane region" description="Helical" evidence="1">
    <location>
        <begin position="310"/>
        <end position="333"/>
    </location>
</feature>
<evidence type="ECO:0000313" key="3">
    <source>
        <dbReference type="Proteomes" id="UP000035287"/>
    </source>
</evidence>
<dbReference type="STRING" id="1348774.AB433_07115"/>
<dbReference type="RefSeq" id="WP_047820487.1">
    <property type="nucleotide sequence ID" value="NZ_CP011770.1"/>
</dbReference>
<dbReference type="Proteomes" id="UP000035287">
    <property type="component" value="Chromosome"/>
</dbReference>
<accession>A0A0G3XF23</accession>
<sequence length="338" mass="37031">MALLATLHRWAGATIGLILIVMGLSGIALIWEGEWIGLPGADTPIEASPSSLARTVKVASAHHDGLTRITFASDELGLHQAAYNDGSGAYFDHTGAVVDQWGSVWGRPELWIFDLHHYLFAGEAGEIVVGIASIAGVLFVVSGAILWWRTRRTFSFRLWPKRISRSAIIRQHRDLGIVMTPFLLLTMLTGSAMIFEPVSAAIVAPLPERSSLSRTLEARLTPDDMSGFFDIAGRNFPDAEIRRLQLSDEGATLRLRQPFEWTPNGRTYVRIARSGTVTIDAPDGTFDQQSVSEKFYPLHSGKVGGPGWKIVLTITGLSLIILGALASLSFWTLRNINR</sequence>
<dbReference type="InterPro" id="IPR005625">
    <property type="entry name" value="PepSY-ass_TM"/>
</dbReference>
<keyword evidence="1" id="KW-0812">Transmembrane</keyword>
<evidence type="ECO:0000256" key="1">
    <source>
        <dbReference type="SAM" id="Phobius"/>
    </source>
</evidence>
<protein>
    <recommendedName>
        <fullName evidence="4">Peptidase</fullName>
    </recommendedName>
</protein>
<dbReference type="PANTHER" id="PTHR34219:SF3">
    <property type="entry name" value="BLL7967 PROTEIN"/>
    <property type="match status" value="1"/>
</dbReference>
<name>A0A0G3XF23_9SPHN</name>
<dbReference type="EMBL" id="CP011770">
    <property type="protein sequence ID" value="AKM09802.1"/>
    <property type="molecule type" value="Genomic_DNA"/>
</dbReference>
<proteinExistence type="predicted"/>
<dbReference type="KEGG" id="cna:AB433_07115"/>
<evidence type="ECO:0000313" key="2">
    <source>
        <dbReference type="EMBL" id="AKM09802.1"/>
    </source>
</evidence>
<dbReference type="PATRIC" id="fig|1348774.3.peg.1487"/>
<dbReference type="PANTHER" id="PTHR34219">
    <property type="entry name" value="IRON-REGULATED INNER MEMBRANE PROTEIN-RELATED"/>
    <property type="match status" value="1"/>
</dbReference>
<dbReference type="AlphaFoldDB" id="A0A0G3XF23"/>